<name>A0A0S8G355_UNCW3</name>
<accession>A0A0S8G355</accession>
<evidence type="ECO:0000256" key="10">
    <source>
        <dbReference type="RuleBase" id="RU000336"/>
    </source>
</evidence>
<dbReference type="SUPFAM" id="SSF55681">
    <property type="entry name" value="Class II aaRS and biotin synthetases"/>
    <property type="match status" value="1"/>
</dbReference>
<dbReference type="HAMAP" id="MF_00252">
    <property type="entry name" value="Lys_tRNA_synth_class2"/>
    <property type="match status" value="1"/>
</dbReference>
<keyword evidence="5 9" id="KW-0067">ATP-binding</keyword>
<dbReference type="GO" id="GO:0004824">
    <property type="term" value="F:lysine-tRNA ligase activity"/>
    <property type="evidence" value="ECO:0007669"/>
    <property type="project" value="UniProtKB-UniRule"/>
</dbReference>
<evidence type="ECO:0000256" key="9">
    <source>
        <dbReference type="HAMAP-Rule" id="MF_00252"/>
    </source>
</evidence>
<feature type="binding site" evidence="9">
    <location>
        <position position="388"/>
    </location>
    <ligand>
        <name>Mg(2+)</name>
        <dbReference type="ChEBI" id="CHEBI:18420"/>
        <label>1</label>
    </ligand>
</feature>
<feature type="domain" description="Aminoacyl-transfer RNA synthetases class-II family profile" evidence="11">
    <location>
        <begin position="163"/>
        <end position="469"/>
    </location>
</feature>
<dbReference type="Gene3D" id="3.30.930.10">
    <property type="entry name" value="Bira Bifunctional Protein, Domain 2"/>
    <property type="match status" value="1"/>
</dbReference>
<dbReference type="GO" id="GO:0006430">
    <property type="term" value="P:lysyl-tRNA aminoacylation"/>
    <property type="evidence" value="ECO:0007669"/>
    <property type="project" value="UniProtKB-UniRule"/>
</dbReference>
<proteinExistence type="inferred from homology"/>
<dbReference type="InterPro" id="IPR002313">
    <property type="entry name" value="Lys-tRNA-ligase_II"/>
</dbReference>
<organism evidence="12 13">
    <name type="scientific">candidate division WOR_3 bacterium SM23_60</name>
    <dbReference type="NCBI Taxonomy" id="1703780"/>
    <lineage>
        <taxon>Bacteria</taxon>
        <taxon>Bacteria division WOR-3</taxon>
    </lineage>
</organism>
<dbReference type="InterPro" id="IPR004364">
    <property type="entry name" value="Aa-tRNA-synt_II"/>
</dbReference>
<dbReference type="CDD" id="cd04322">
    <property type="entry name" value="LysRS_N"/>
    <property type="match status" value="1"/>
</dbReference>
<feature type="binding site" evidence="9">
    <location>
        <position position="395"/>
    </location>
    <ligand>
        <name>Mg(2+)</name>
        <dbReference type="ChEBI" id="CHEBI:18420"/>
        <label>1</label>
    </ligand>
</feature>
<evidence type="ECO:0000313" key="13">
    <source>
        <dbReference type="Proteomes" id="UP000051096"/>
    </source>
</evidence>
<keyword evidence="9" id="KW-0963">Cytoplasm</keyword>
<keyword evidence="6 9" id="KW-0648">Protein biosynthesis</keyword>
<keyword evidence="3 9" id="KW-0479">Metal-binding</keyword>
<dbReference type="GO" id="GO:0000049">
    <property type="term" value="F:tRNA binding"/>
    <property type="evidence" value="ECO:0007669"/>
    <property type="project" value="TreeGrafter"/>
</dbReference>
<dbReference type="PANTHER" id="PTHR42918:SF15">
    <property type="entry name" value="LYSINE--TRNA LIGASE, CHLOROPLASTIC_MITOCHONDRIAL"/>
    <property type="match status" value="1"/>
</dbReference>
<feature type="binding site" evidence="9">
    <location>
        <position position="395"/>
    </location>
    <ligand>
        <name>Mg(2+)</name>
        <dbReference type="ChEBI" id="CHEBI:18420"/>
        <label>2</label>
    </ligand>
</feature>
<evidence type="ECO:0000256" key="3">
    <source>
        <dbReference type="ARBA" id="ARBA00022723"/>
    </source>
</evidence>
<comment type="subunit">
    <text evidence="9">Homodimer.</text>
</comment>
<dbReference type="Gene3D" id="2.40.50.140">
    <property type="entry name" value="Nucleic acid-binding proteins"/>
    <property type="match status" value="1"/>
</dbReference>
<dbReference type="GO" id="GO:0000287">
    <property type="term" value="F:magnesium ion binding"/>
    <property type="evidence" value="ECO:0007669"/>
    <property type="project" value="UniProtKB-UniRule"/>
</dbReference>
<dbReference type="FunFam" id="2.40.50.140:FF:000024">
    <property type="entry name" value="Lysine--tRNA ligase"/>
    <property type="match status" value="1"/>
</dbReference>
<comment type="cofactor">
    <cofactor evidence="9 10">
        <name>Mg(2+)</name>
        <dbReference type="ChEBI" id="CHEBI:18420"/>
    </cofactor>
    <text evidence="9 10">Binds 3 Mg(2+) ions per subunit.</text>
</comment>
<dbReference type="InterPro" id="IPR045864">
    <property type="entry name" value="aa-tRNA-synth_II/BPL/LPL"/>
</dbReference>
<dbReference type="InterPro" id="IPR004365">
    <property type="entry name" value="NA-bd_OB_tRNA"/>
</dbReference>
<keyword evidence="4 9" id="KW-0547">Nucleotide-binding</keyword>
<dbReference type="InterPro" id="IPR018149">
    <property type="entry name" value="Lys-tRNA-synth_II_C"/>
</dbReference>
<dbReference type="CDD" id="cd00775">
    <property type="entry name" value="LysRS_core"/>
    <property type="match status" value="1"/>
</dbReference>
<keyword evidence="2 9" id="KW-0436">Ligase</keyword>
<evidence type="ECO:0000259" key="11">
    <source>
        <dbReference type="PROSITE" id="PS50862"/>
    </source>
</evidence>
<reference evidence="12 13" key="1">
    <citation type="journal article" date="2015" name="Microbiome">
        <title>Genomic resolution of linkages in carbon, nitrogen, and sulfur cycling among widespread estuary sediment bacteria.</title>
        <authorList>
            <person name="Baker B.J."/>
            <person name="Lazar C.S."/>
            <person name="Teske A.P."/>
            <person name="Dick G.J."/>
        </authorList>
    </citation>
    <scope>NUCLEOTIDE SEQUENCE [LARGE SCALE GENOMIC DNA]</scope>
    <source>
        <strain evidence="12">SM23_60</strain>
    </source>
</reference>
<dbReference type="NCBIfam" id="NF001756">
    <property type="entry name" value="PRK00484.1"/>
    <property type="match status" value="1"/>
</dbReference>
<dbReference type="GO" id="GO:0005829">
    <property type="term" value="C:cytosol"/>
    <property type="evidence" value="ECO:0007669"/>
    <property type="project" value="TreeGrafter"/>
</dbReference>
<comment type="subcellular location">
    <subcellularLocation>
        <location evidence="9">Cytoplasm</location>
    </subcellularLocation>
</comment>
<dbReference type="AlphaFoldDB" id="A0A0S8G355"/>
<dbReference type="PROSITE" id="PS50862">
    <property type="entry name" value="AA_TRNA_LIGASE_II"/>
    <property type="match status" value="1"/>
</dbReference>
<comment type="caution">
    <text evidence="12">The sequence shown here is derived from an EMBL/GenBank/DDBJ whole genome shotgun (WGS) entry which is preliminary data.</text>
</comment>
<dbReference type="InterPro" id="IPR044136">
    <property type="entry name" value="Lys-tRNA-ligase_II_N"/>
</dbReference>
<dbReference type="EC" id="6.1.1.6" evidence="9"/>
<dbReference type="Pfam" id="PF00152">
    <property type="entry name" value="tRNA-synt_2"/>
    <property type="match status" value="1"/>
</dbReference>
<dbReference type="InterPro" id="IPR012340">
    <property type="entry name" value="NA-bd_OB-fold"/>
</dbReference>
<protein>
    <recommendedName>
        <fullName evidence="9">Lysine--tRNA ligase</fullName>
        <ecNumber evidence="9">6.1.1.6</ecNumber>
    </recommendedName>
    <alternativeName>
        <fullName evidence="9">Lysyl-tRNA synthetase</fullName>
        <shortName evidence="9">LysRS</shortName>
    </alternativeName>
</protein>
<evidence type="ECO:0000256" key="1">
    <source>
        <dbReference type="ARBA" id="ARBA00008226"/>
    </source>
</evidence>
<comment type="similarity">
    <text evidence="1 9">Belongs to the class-II aminoacyl-tRNA synthetase family.</text>
</comment>
<comment type="catalytic activity">
    <reaction evidence="8 9 10">
        <text>tRNA(Lys) + L-lysine + ATP = L-lysyl-tRNA(Lys) + AMP + diphosphate</text>
        <dbReference type="Rhea" id="RHEA:20792"/>
        <dbReference type="Rhea" id="RHEA-COMP:9696"/>
        <dbReference type="Rhea" id="RHEA-COMP:9697"/>
        <dbReference type="ChEBI" id="CHEBI:30616"/>
        <dbReference type="ChEBI" id="CHEBI:32551"/>
        <dbReference type="ChEBI" id="CHEBI:33019"/>
        <dbReference type="ChEBI" id="CHEBI:78442"/>
        <dbReference type="ChEBI" id="CHEBI:78529"/>
        <dbReference type="ChEBI" id="CHEBI:456215"/>
        <dbReference type="EC" id="6.1.1.6"/>
    </reaction>
</comment>
<dbReference type="PATRIC" id="fig|1703780.3.peg.2652"/>
<dbReference type="EMBL" id="LJUO01000234">
    <property type="protein sequence ID" value="KPK67209.1"/>
    <property type="molecule type" value="Genomic_DNA"/>
</dbReference>
<dbReference type="SUPFAM" id="SSF50249">
    <property type="entry name" value="Nucleic acid-binding proteins"/>
    <property type="match status" value="1"/>
</dbReference>
<keyword evidence="7 9" id="KW-0030">Aminoacyl-tRNA synthetase</keyword>
<dbReference type="InterPro" id="IPR006195">
    <property type="entry name" value="aa-tRNA-synth_II"/>
</dbReference>
<keyword evidence="9 10" id="KW-0460">Magnesium</keyword>
<dbReference type="GO" id="GO:0005524">
    <property type="term" value="F:ATP binding"/>
    <property type="evidence" value="ECO:0007669"/>
    <property type="project" value="UniProtKB-UniRule"/>
</dbReference>
<evidence type="ECO:0000256" key="8">
    <source>
        <dbReference type="ARBA" id="ARBA00048573"/>
    </source>
</evidence>
<evidence type="ECO:0000256" key="4">
    <source>
        <dbReference type="ARBA" id="ARBA00022741"/>
    </source>
</evidence>
<dbReference type="Pfam" id="PF01336">
    <property type="entry name" value="tRNA_anti-codon"/>
    <property type="match status" value="1"/>
</dbReference>
<dbReference type="Proteomes" id="UP000051096">
    <property type="component" value="Unassembled WGS sequence"/>
</dbReference>
<gene>
    <name evidence="9" type="primary">lysS</name>
    <name evidence="12" type="ORF">AMJ87_13730</name>
</gene>
<dbReference type="PRINTS" id="PR00982">
    <property type="entry name" value="TRNASYNTHLYS"/>
</dbReference>
<evidence type="ECO:0000256" key="5">
    <source>
        <dbReference type="ARBA" id="ARBA00022840"/>
    </source>
</evidence>
<sequence length="478" mass="55320">MEERLKKLQKTREKGIDPYPYTFDRTHTFSEIRNCFDTLSESQEAVKCCGRILTIRGHGKTLFATLSDGSGKMQIYLRQDRLGDTFDLFKLFDLGDFVGVAGTVFKTKTGEITVLVDDVVLLCKALRPLPEKWHGLKDVEIRYRKRYLDLIANPEVRTFFTRRTTVLDAIRMFFNGRGFIEVETPILQPIYGGGEARPFETYYKALEQDMYLRIADELYLKRLIVGGYEKVYEVCKDFRNEGIDRFHNPEFSMLEAYQAYTDYEGIMELVESLLEFLMKDVLGKENITFVEQNVAFRRPFKRLKYLDAINEKIGYDVMSAPENKLNDECKKVGVDHTALSYAAKIDKLFAEHIQKKIVEPTYVVDHPKILSPFAKAHKSDERCVERFELVICGIELANAFSELNDPIEQRARFKEQLKQKAIGLREIDEDFLEALEYGMPPTGGLGIGLDRLFMVLFNQPSIRDVILFPQLRKEKQGT</sequence>
<evidence type="ECO:0000256" key="2">
    <source>
        <dbReference type="ARBA" id="ARBA00022598"/>
    </source>
</evidence>
<evidence type="ECO:0000313" key="12">
    <source>
        <dbReference type="EMBL" id="KPK67209.1"/>
    </source>
</evidence>
<dbReference type="PANTHER" id="PTHR42918">
    <property type="entry name" value="LYSYL-TRNA SYNTHETASE"/>
    <property type="match status" value="1"/>
</dbReference>
<evidence type="ECO:0000256" key="6">
    <source>
        <dbReference type="ARBA" id="ARBA00022917"/>
    </source>
</evidence>
<dbReference type="NCBIfam" id="TIGR00499">
    <property type="entry name" value="lysS_bact"/>
    <property type="match status" value="1"/>
</dbReference>
<evidence type="ECO:0000256" key="7">
    <source>
        <dbReference type="ARBA" id="ARBA00023146"/>
    </source>
</evidence>